<keyword evidence="2" id="KW-0689">Ribosomal protein</keyword>
<reference evidence="2 3" key="1">
    <citation type="journal article" date="2015" name="Genome Announc.">
        <title>Complete Genome Sequence and Annotation of Corynebacterium singulare DSM 44357, Isolated from a Human Semen Specimen.</title>
        <authorList>
            <person name="Merten M."/>
            <person name="Brinkrolf K."/>
            <person name="Albersmeier A."/>
            <person name="Kutter Y."/>
            <person name="Ruckert C."/>
            <person name="Tauch A."/>
        </authorList>
    </citation>
    <scope>NUCLEOTIDE SEQUENCE [LARGE SCALE GENOMIC DNA]</scope>
    <source>
        <strain evidence="2">IBS B52218</strain>
    </source>
</reference>
<dbReference type="SUPFAM" id="SSF55729">
    <property type="entry name" value="Acyl-CoA N-acyltransferases (Nat)"/>
    <property type="match status" value="1"/>
</dbReference>
<keyword evidence="2" id="KW-0687">Ribonucleoprotein</keyword>
<dbReference type="Proteomes" id="UP000031890">
    <property type="component" value="Chromosome"/>
</dbReference>
<dbReference type="OrthoDB" id="3466127at2"/>
<dbReference type="HOGENOM" id="CLU_106319_0_0_11"/>
<dbReference type="GO" id="GO:0005840">
    <property type="term" value="C:ribosome"/>
    <property type="evidence" value="ECO:0007669"/>
    <property type="project" value="UniProtKB-KW"/>
</dbReference>
<dbReference type="KEGG" id="csx:CSING_00510"/>
<evidence type="ECO:0000259" key="1">
    <source>
        <dbReference type="Pfam" id="PF13302"/>
    </source>
</evidence>
<dbReference type="AlphaFoldDB" id="A0A0B6F0X7"/>
<feature type="domain" description="N-acetyltransferase" evidence="1">
    <location>
        <begin position="22"/>
        <end position="161"/>
    </location>
</feature>
<dbReference type="STRING" id="161899.CSING_00510"/>
<dbReference type="InterPro" id="IPR000182">
    <property type="entry name" value="GNAT_dom"/>
</dbReference>
<keyword evidence="2" id="KW-0808">Transferase</keyword>
<organism evidence="2 3">
    <name type="scientific">Corynebacterium singulare</name>
    <dbReference type="NCBI Taxonomy" id="161899"/>
    <lineage>
        <taxon>Bacteria</taxon>
        <taxon>Bacillati</taxon>
        <taxon>Actinomycetota</taxon>
        <taxon>Actinomycetes</taxon>
        <taxon>Mycobacteriales</taxon>
        <taxon>Corynebacteriaceae</taxon>
        <taxon>Corynebacterium</taxon>
    </lineage>
</organism>
<evidence type="ECO:0000313" key="3">
    <source>
        <dbReference type="Proteomes" id="UP000031890"/>
    </source>
</evidence>
<sequence length="201" mass="22557">MTVKSVEDMWAPFKLSLQVGDLTLRVLRDGDIAAIHGVTAAEIFGEPLPEYTFPWLKEKPDPSFRWAHRAQMSPEEWSLDFGVHLDGEVIGSVDLRAKNFPDNHEVETGSWIYRRFQGRGIGTKIRHAAAVFCFEYLGAHRLCSEWDPGNAASQAVSRKLRYSIEGNKAVLRKEDYHPGPEVTVSGMTEELGAMLGVRCPK</sequence>
<evidence type="ECO:0000313" key="2">
    <source>
        <dbReference type="EMBL" id="AJI77671.1"/>
    </source>
</evidence>
<dbReference type="EMBL" id="CP010827">
    <property type="protein sequence ID" value="AJI77671.1"/>
    <property type="molecule type" value="Genomic_DNA"/>
</dbReference>
<dbReference type="GO" id="GO:0008999">
    <property type="term" value="F:protein-N-terminal-alanine acetyltransferase activity"/>
    <property type="evidence" value="ECO:0007669"/>
    <property type="project" value="TreeGrafter"/>
</dbReference>
<protein>
    <submittedName>
        <fullName evidence="2">Acetyltransferase, ribosomal protein N-acetylase</fullName>
    </submittedName>
</protein>
<dbReference type="Gene3D" id="3.40.630.30">
    <property type="match status" value="1"/>
</dbReference>
<accession>A0A0B6F0X7</accession>
<name>A0A0B6F0X7_9CORY</name>
<dbReference type="GO" id="GO:0005737">
    <property type="term" value="C:cytoplasm"/>
    <property type="evidence" value="ECO:0007669"/>
    <property type="project" value="TreeGrafter"/>
</dbReference>
<gene>
    <name evidence="2" type="ORF">CSING_00510</name>
</gene>
<dbReference type="Pfam" id="PF13302">
    <property type="entry name" value="Acetyltransf_3"/>
    <property type="match status" value="1"/>
</dbReference>
<dbReference type="GO" id="GO:1990189">
    <property type="term" value="F:protein N-terminal-serine acetyltransferase activity"/>
    <property type="evidence" value="ECO:0007669"/>
    <property type="project" value="TreeGrafter"/>
</dbReference>
<dbReference type="InterPro" id="IPR051908">
    <property type="entry name" value="Ribosomal_N-acetyltransferase"/>
</dbReference>
<dbReference type="RefSeq" id="WP_042528769.1">
    <property type="nucleotide sequence ID" value="NZ_CP010827.1"/>
</dbReference>
<dbReference type="PANTHER" id="PTHR43441:SF11">
    <property type="entry name" value="RIBOSOMAL-PROTEIN-SERINE ACETYLTRANSFERASE"/>
    <property type="match status" value="1"/>
</dbReference>
<dbReference type="InterPro" id="IPR016181">
    <property type="entry name" value="Acyl_CoA_acyltransferase"/>
</dbReference>
<dbReference type="PANTHER" id="PTHR43441">
    <property type="entry name" value="RIBOSOMAL-PROTEIN-SERINE ACETYLTRANSFERASE"/>
    <property type="match status" value="1"/>
</dbReference>
<proteinExistence type="predicted"/>